<evidence type="ECO:0000313" key="2">
    <source>
        <dbReference type="Proteomes" id="UP001356308"/>
    </source>
</evidence>
<name>A0ABU7IXX7_9FLAO</name>
<dbReference type="RefSeq" id="WP_272652525.1">
    <property type="nucleotide sequence ID" value="NZ_JAZDDG010000008.1"/>
</dbReference>
<comment type="caution">
    <text evidence="1">The sequence shown here is derived from an EMBL/GenBank/DDBJ whole genome shotgun (WGS) entry which is preliminary data.</text>
</comment>
<keyword evidence="2" id="KW-1185">Reference proteome</keyword>
<gene>
    <name evidence="1" type="ORF">V1I91_17325</name>
</gene>
<accession>A0ABU7IXX7</accession>
<protein>
    <submittedName>
        <fullName evidence="1">Uncharacterized protein</fullName>
    </submittedName>
</protein>
<dbReference type="Proteomes" id="UP001356308">
    <property type="component" value="Unassembled WGS sequence"/>
</dbReference>
<reference evidence="1 2" key="1">
    <citation type="submission" date="2024-01" db="EMBL/GenBank/DDBJ databases">
        <title>Maribacter spp. originated from different algae showed divergent polysaccharides utilization ability.</title>
        <authorList>
            <person name="Wang H."/>
            <person name="Wu Y."/>
        </authorList>
    </citation>
    <scope>NUCLEOTIDE SEQUENCE [LARGE SCALE GENOMIC DNA]</scope>
    <source>
        <strain evidence="1 2">PR1</strain>
    </source>
</reference>
<organism evidence="1 2">
    <name type="scientific">Maribacter cobaltidurans</name>
    <dbReference type="NCBI Taxonomy" id="1178778"/>
    <lineage>
        <taxon>Bacteria</taxon>
        <taxon>Pseudomonadati</taxon>
        <taxon>Bacteroidota</taxon>
        <taxon>Flavobacteriia</taxon>
        <taxon>Flavobacteriales</taxon>
        <taxon>Flavobacteriaceae</taxon>
        <taxon>Maribacter</taxon>
    </lineage>
</organism>
<proteinExistence type="predicted"/>
<evidence type="ECO:0000313" key="1">
    <source>
        <dbReference type="EMBL" id="MEE1977844.1"/>
    </source>
</evidence>
<sequence>MSELKTFYAHESDNQIMIKKDKSEVTVWTDDLSYVNEELEYLLSLEEQLVHNSELYRQLLTVRRENTLRLAMLHRYESTLGKAIECDTTECDAYYLNHHEKNRNGYLKHLKNYRSIKTNVLSKILSKVKMV</sequence>
<dbReference type="EMBL" id="JAZDDG010000008">
    <property type="protein sequence ID" value="MEE1977844.1"/>
    <property type="molecule type" value="Genomic_DNA"/>
</dbReference>